<organism evidence="1 2">
    <name type="scientific">Acidaminobacter hydrogenoformans DSM 2784</name>
    <dbReference type="NCBI Taxonomy" id="1120920"/>
    <lineage>
        <taxon>Bacteria</taxon>
        <taxon>Bacillati</taxon>
        <taxon>Bacillota</taxon>
        <taxon>Clostridia</taxon>
        <taxon>Peptostreptococcales</taxon>
        <taxon>Acidaminobacteraceae</taxon>
        <taxon>Acidaminobacter</taxon>
    </lineage>
</organism>
<dbReference type="InterPro" id="IPR006917">
    <property type="entry name" value="SOUL_heme-bd"/>
</dbReference>
<dbReference type="AlphaFoldDB" id="A0A1G5RUS6"/>
<dbReference type="STRING" id="1120920.SAMN03080599_00855"/>
<dbReference type="RefSeq" id="WP_092589656.1">
    <property type="nucleotide sequence ID" value="NZ_FMWL01000003.1"/>
</dbReference>
<dbReference type="PANTHER" id="PTHR11220">
    <property type="entry name" value="HEME-BINDING PROTEIN-RELATED"/>
    <property type="match status" value="1"/>
</dbReference>
<evidence type="ECO:0000313" key="2">
    <source>
        <dbReference type="Proteomes" id="UP000199208"/>
    </source>
</evidence>
<gene>
    <name evidence="1" type="ORF">SAMN03080599_00855</name>
</gene>
<dbReference type="PANTHER" id="PTHR11220:SF1">
    <property type="entry name" value="HEME-BINDING PROTEIN 2"/>
    <property type="match status" value="1"/>
</dbReference>
<name>A0A1G5RUS6_9FIRM</name>
<proteinExistence type="predicted"/>
<sequence length="170" mass="19727">MAWIEKPDYEVILSEGSLELRKYKAMIVAEVVRPRGSDLNMGFQDIFNYISGQNQGEQKISMTAPVINRQGEDYFATAFVMPSQYTLETLPVPKDPNVSIKERVGGTFAVIRFSGSWSEARFRERQKQLEDWIRLHGWQITSELTIARYNPPFTPAVLRRNELMYQIKME</sequence>
<dbReference type="OrthoDB" id="2156220at2"/>
<dbReference type="InterPro" id="IPR011256">
    <property type="entry name" value="Reg_factor_effector_dom_sf"/>
</dbReference>
<dbReference type="SUPFAM" id="SSF55136">
    <property type="entry name" value="Probable bacterial effector-binding domain"/>
    <property type="match status" value="1"/>
</dbReference>
<dbReference type="Proteomes" id="UP000199208">
    <property type="component" value="Unassembled WGS sequence"/>
</dbReference>
<dbReference type="EMBL" id="FMWL01000003">
    <property type="protein sequence ID" value="SCZ77657.1"/>
    <property type="molecule type" value="Genomic_DNA"/>
</dbReference>
<dbReference type="Gene3D" id="3.20.80.10">
    <property type="entry name" value="Regulatory factor, effector binding domain"/>
    <property type="match status" value="1"/>
</dbReference>
<accession>A0A1G5RUS6</accession>
<dbReference type="Pfam" id="PF04832">
    <property type="entry name" value="SOUL"/>
    <property type="match status" value="1"/>
</dbReference>
<evidence type="ECO:0000313" key="1">
    <source>
        <dbReference type="EMBL" id="SCZ77657.1"/>
    </source>
</evidence>
<protein>
    <submittedName>
        <fullName evidence="1">SOUL heme-binding protein</fullName>
    </submittedName>
</protein>
<keyword evidence="2" id="KW-1185">Reference proteome</keyword>
<reference evidence="1 2" key="1">
    <citation type="submission" date="2016-10" db="EMBL/GenBank/DDBJ databases">
        <authorList>
            <person name="de Groot N.N."/>
        </authorList>
    </citation>
    <scope>NUCLEOTIDE SEQUENCE [LARGE SCALE GENOMIC DNA]</scope>
    <source>
        <strain evidence="1 2">DSM 2784</strain>
    </source>
</reference>